<dbReference type="InterPro" id="IPR056798">
    <property type="entry name" value="ADH_Fe_C"/>
</dbReference>
<organism evidence="10 11">
    <name type="scientific">Govanella unica</name>
    <dbReference type="NCBI Taxonomy" id="2975056"/>
    <lineage>
        <taxon>Bacteria</taxon>
        <taxon>Pseudomonadati</taxon>
        <taxon>Pseudomonadota</taxon>
        <taxon>Alphaproteobacteria</taxon>
        <taxon>Emcibacterales</taxon>
        <taxon>Govanellaceae</taxon>
        <taxon>Govanella</taxon>
    </lineage>
</organism>
<evidence type="ECO:0000256" key="5">
    <source>
        <dbReference type="ARBA" id="ARBA00049243"/>
    </source>
</evidence>
<comment type="catalytic activity">
    <reaction evidence="5">
        <text>a primary alcohol + NAD(+) = an aldehyde + NADH + H(+)</text>
        <dbReference type="Rhea" id="RHEA:10736"/>
        <dbReference type="ChEBI" id="CHEBI:15378"/>
        <dbReference type="ChEBI" id="CHEBI:15734"/>
        <dbReference type="ChEBI" id="CHEBI:17478"/>
        <dbReference type="ChEBI" id="CHEBI:57540"/>
        <dbReference type="ChEBI" id="CHEBI:57945"/>
        <dbReference type="EC" id="1.1.1.1"/>
    </reaction>
</comment>
<dbReference type="AlphaFoldDB" id="A0A9X3U0A3"/>
<comment type="cofactor">
    <cofactor evidence="1">
        <name>Fe cation</name>
        <dbReference type="ChEBI" id="CHEBI:24875"/>
    </cofactor>
</comment>
<protein>
    <recommendedName>
        <fullName evidence="6">Alcohol dehydrogenase 2</fullName>
    </recommendedName>
    <alternativeName>
        <fullName evidence="7">Alcohol dehydrogenase II</fullName>
    </alternativeName>
</protein>
<dbReference type="Gene3D" id="3.40.50.1970">
    <property type="match status" value="1"/>
</dbReference>
<evidence type="ECO:0000259" key="9">
    <source>
        <dbReference type="Pfam" id="PF25137"/>
    </source>
</evidence>
<reference evidence="10" key="1">
    <citation type="submission" date="2022-08" db="EMBL/GenBank/DDBJ databases">
        <authorList>
            <person name="Vandamme P."/>
            <person name="Hettiarachchi A."/>
            <person name="Peeters C."/>
            <person name="Cnockaert M."/>
            <person name="Carlier A."/>
        </authorList>
    </citation>
    <scope>NUCLEOTIDE SEQUENCE</scope>
    <source>
        <strain evidence="10">LMG 31809</strain>
    </source>
</reference>
<dbReference type="EMBL" id="JANWOI010000005">
    <property type="protein sequence ID" value="MDA5195029.1"/>
    <property type="molecule type" value="Genomic_DNA"/>
</dbReference>
<dbReference type="InterPro" id="IPR039697">
    <property type="entry name" value="Alcohol_dehydrogenase_Fe"/>
</dbReference>
<dbReference type="InterPro" id="IPR001670">
    <property type="entry name" value="ADH_Fe/GldA"/>
</dbReference>
<dbReference type="FunFam" id="1.20.1090.10:FF:000001">
    <property type="entry name" value="Aldehyde-alcohol dehydrogenase"/>
    <property type="match status" value="1"/>
</dbReference>
<dbReference type="PANTHER" id="PTHR11496:SF102">
    <property type="entry name" value="ALCOHOL DEHYDROGENASE 4"/>
    <property type="match status" value="1"/>
</dbReference>
<dbReference type="CDD" id="cd08194">
    <property type="entry name" value="Fe-ADH-like"/>
    <property type="match status" value="1"/>
</dbReference>
<dbReference type="RefSeq" id="WP_274944740.1">
    <property type="nucleotide sequence ID" value="NZ_JANWOI010000005.1"/>
</dbReference>
<evidence type="ECO:0000256" key="4">
    <source>
        <dbReference type="ARBA" id="ARBA00049164"/>
    </source>
</evidence>
<dbReference type="Pfam" id="PF25137">
    <property type="entry name" value="ADH_Fe_C"/>
    <property type="match status" value="1"/>
</dbReference>
<accession>A0A9X3U0A3</accession>
<gene>
    <name evidence="10" type="ORF">NYP16_13825</name>
</gene>
<dbReference type="FunFam" id="3.40.50.1970:FF:000003">
    <property type="entry name" value="Alcohol dehydrogenase, iron-containing"/>
    <property type="match status" value="1"/>
</dbReference>
<dbReference type="Proteomes" id="UP001141619">
    <property type="component" value="Unassembled WGS sequence"/>
</dbReference>
<name>A0A9X3U0A3_9PROT</name>
<evidence type="ECO:0000256" key="6">
    <source>
        <dbReference type="ARBA" id="ARBA00074848"/>
    </source>
</evidence>
<reference evidence="10" key="2">
    <citation type="journal article" date="2023" name="Syst. Appl. Microbiol.">
        <title>Govania unica gen. nov., sp. nov., a rare biosphere bacterium that represents a novel family in the class Alphaproteobacteria.</title>
        <authorList>
            <person name="Vandamme P."/>
            <person name="Peeters C."/>
            <person name="Hettiarachchi A."/>
            <person name="Cnockaert M."/>
            <person name="Carlier A."/>
        </authorList>
    </citation>
    <scope>NUCLEOTIDE SEQUENCE</scope>
    <source>
        <strain evidence="10">LMG 31809</strain>
    </source>
</reference>
<keyword evidence="3" id="KW-0560">Oxidoreductase</keyword>
<dbReference type="Gene3D" id="1.20.1090.10">
    <property type="entry name" value="Dehydroquinate synthase-like - alpha domain"/>
    <property type="match status" value="1"/>
</dbReference>
<evidence type="ECO:0000256" key="2">
    <source>
        <dbReference type="ARBA" id="ARBA00007358"/>
    </source>
</evidence>
<dbReference type="GO" id="GO:0046872">
    <property type="term" value="F:metal ion binding"/>
    <property type="evidence" value="ECO:0007669"/>
    <property type="project" value="InterPro"/>
</dbReference>
<dbReference type="GO" id="GO:0004022">
    <property type="term" value="F:alcohol dehydrogenase (NAD+) activity"/>
    <property type="evidence" value="ECO:0007669"/>
    <property type="project" value="UniProtKB-EC"/>
</dbReference>
<evidence type="ECO:0000313" key="11">
    <source>
        <dbReference type="Proteomes" id="UP001141619"/>
    </source>
</evidence>
<feature type="domain" description="Fe-containing alcohol dehydrogenase-like C-terminal" evidence="9">
    <location>
        <begin position="187"/>
        <end position="384"/>
    </location>
</feature>
<feature type="domain" description="Alcohol dehydrogenase iron-type/glycerol dehydrogenase GldA" evidence="8">
    <location>
        <begin position="8"/>
        <end position="175"/>
    </location>
</feature>
<evidence type="ECO:0000259" key="8">
    <source>
        <dbReference type="Pfam" id="PF00465"/>
    </source>
</evidence>
<evidence type="ECO:0000256" key="1">
    <source>
        <dbReference type="ARBA" id="ARBA00001962"/>
    </source>
</evidence>
<comment type="catalytic activity">
    <reaction evidence="4">
        <text>a secondary alcohol + NAD(+) = a ketone + NADH + H(+)</text>
        <dbReference type="Rhea" id="RHEA:10740"/>
        <dbReference type="ChEBI" id="CHEBI:15378"/>
        <dbReference type="ChEBI" id="CHEBI:17087"/>
        <dbReference type="ChEBI" id="CHEBI:35681"/>
        <dbReference type="ChEBI" id="CHEBI:57540"/>
        <dbReference type="ChEBI" id="CHEBI:57945"/>
        <dbReference type="EC" id="1.1.1.1"/>
    </reaction>
</comment>
<dbReference type="PANTHER" id="PTHR11496">
    <property type="entry name" value="ALCOHOL DEHYDROGENASE"/>
    <property type="match status" value="1"/>
</dbReference>
<comment type="caution">
    <text evidence="10">The sequence shown here is derived from an EMBL/GenBank/DDBJ whole genome shotgun (WGS) entry which is preliminary data.</text>
</comment>
<dbReference type="Pfam" id="PF00465">
    <property type="entry name" value="Fe-ADH"/>
    <property type="match status" value="1"/>
</dbReference>
<keyword evidence="11" id="KW-1185">Reference proteome</keyword>
<evidence type="ECO:0000256" key="7">
    <source>
        <dbReference type="ARBA" id="ARBA00076680"/>
    </source>
</evidence>
<sequence>MTAHILTPKHMLIGGGARRHLGALLGDLGLSKPLIVTDPLMVKLEKVAELREILKADGMSADVFADTVPDPTDLVVEAGVACLNKGDYDCLIALGGGSPIDTAKAIALLHRSGGRIRDYKVPHVVRAQGLPIIAIPTTAGTGSEVTRFTIITDSASDEKMLISGPGCLPVAAIVDYELTFSVPFRTTADTGIDSLTHAIEAYVSRKANLYSDIFAKSAITRISKYLRLACHEPNNPQAREQMMLGALEGGIAFSNASVALVHGMSRPIGAFFHVPHGLSNAMLLPQVTAFSAEAALDRYADCARFAGVADDNSDDRAAVEQLITSLKELNQDLKVPSPREFGIDAERYKSLLPTMADQAIASGSPGNNPRIAQKHEIVSIYEQIFG</sequence>
<evidence type="ECO:0000313" key="10">
    <source>
        <dbReference type="EMBL" id="MDA5195029.1"/>
    </source>
</evidence>
<comment type="similarity">
    <text evidence="2">Belongs to the iron-containing alcohol dehydrogenase family.</text>
</comment>
<dbReference type="SUPFAM" id="SSF56796">
    <property type="entry name" value="Dehydroquinate synthase-like"/>
    <property type="match status" value="1"/>
</dbReference>
<evidence type="ECO:0000256" key="3">
    <source>
        <dbReference type="ARBA" id="ARBA00023002"/>
    </source>
</evidence>
<proteinExistence type="inferred from homology"/>